<gene>
    <name evidence="7" type="ORF">EDD29_7262</name>
</gene>
<dbReference type="EMBL" id="RJKE01000001">
    <property type="protein sequence ID" value="ROO89564.1"/>
    <property type="molecule type" value="Genomic_DNA"/>
</dbReference>
<dbReference type="PANTHER" id="PTHR31310">
    <property type="match status" value="1"/>
</dbReference>
<feature type="transmembrane region" description="Helical" evidence="5">
    <location>
        <begin position="231"/>
        <end position="249"/>
    </location>
</feature>
<dbReference type="Proteomes" id="UP000272400">
    <property type="component" value="Unassembled WGS sequence"/>
</dbReference>
<evidence type="ECO:0000259" key="6">
    <source>
        <dbReference type="Pfam" id="PF14378"/>
    </source>
</evidence>
<keyword evidence="3 5" id="KW-1133">Transmembrane helix</keyword>
<keyword evidence="4 5" id="KW-0472">Membrane</keyword>
<sequence>MSGPVVRYVLILTVLLLAVSHYTVWPPDTMLMLTLLVCAGLGQFRAFTRHIVPFVVLFALYSVASSLADDINPHVHYLPMAHFDKWLGGGHLPTSLLQDLLWNGHVRWYDYYFYVLYTAHFVAPVVLALFLWKRRGHLYWSYLTSLALLSLAAFLTYVLFPAAPPWMSSSYGYIEPIHRVSHDIWTAVGIDSPDTLYSKLSPNLVAAVPSLHSAFPLLIFVFLIRSFGLRRVWWAAFYPVSMWVGVVYLGEHYVFDVLCAIVFTAVAATAGTAIASRWTSLLPPPDGLEPSALPDGKAASPKPHVVDDVPAVLHMPPADPKQRKPHD</sequence>
<evidence type="ECO:0000256" key="1">
    <source>
        <dbReference type="ARBA" id="ARBA00004141"/>
    </source>
</evidence>
<comment type="caution">
    <text evidence="7">The sequence shown here is derived from an EMBL/GenBank/DDBJ whole genome shotgun (WGS) entry which is preliminary data.</text>
</comment>
<name>A0A3N1D7R5_9ACTN</name>
<protein>
    <submittedName>
        <fullName evidence="7">PAP2 superfamily protein</fullName>
    </submittedName>
</protein>
<evidence type="ECO:0000313" key="8">
    <source>
        <dbReference type="Proteomes" id="UP000272400"/>
    </source>
</evidence>
<feature type="transmembrane region" description="Helical" evidence="5">
    <location>
        <begin position="6"/>
        <end position="25"/>
    </location>
</feature>
<dbReference type="Gene3D" id="1.20.144.10">
    <property type="entry name" value="Phosphatidic acid phosphatase type 2/haloperoxidase"/>
    <property type="match status" value="1"/>
</dbReference>
<evidence type="ECO:0000256" key="2">
    <source>
        <dbReference type="ARBA" id="ARBA00022692"/>
    </source>
</evidence>
<evidence type="ECO:0000313" key="7">
    <source>
        <dbReference type="EMBL" id="ROO89564.1"/>
    </source>
</evidence>
<evidence type="ECO:0000256" key="5">
    <source>
        <dbReference type="SAM" id="Phobius"/>
    </source>
</evidence>
<dbReference type="Pfam" id="PF14378">
    <property type="entry name" value="PAP2_3"/>
    <property type="match status" value="1"/>
</dbReference>
<accession>A0A3N1D7R5</accession>
<evidence type="ECO:0000256" key="3">
    <source>
        <dbReference type="ARBA" id="ARBA00022989"/>
    </source>
</evidence>
<proteinExistence type="predicted"/>
<feature type="transmembrane region" description="Helical" evidence="5">
    <location>
        <begin position="139"/>
        <end position="160"/>
    </location>
</feature>
<keyword evidence="2 5" id="KW-0812">Transmembrane</keyword>
<dbReference type="InterPro" id="IPR026841">
    <property type="entry name" value="Aur1/Ipt1"/>
</dbReference>
<keyword evidence="8" id="KW-1185">Reference proteome</keyword>
<dbReference type="GO" id="GO:0016020">
    <property type="term" value="C:membrane"/>
    <property type="evidence" value="ECO:0007669"/>
    <property type="project" value="UniProtKB-SubCell"/>
</dbReference>
<dbReference type="AlphaFoldDB" id="A0A3N1D7R5"/>
<feature type="domain" description="Inositolphosphotransferase Aur1/Ipt1" evidence="6">
    <location>
        <begin position="82"/>
        <end position="269"/>
    </location>
</feature>
<dbReference type="RefSeq" id="WP_170201705.1">
    <property type="nucleotide sequence ID" value="NZ_RJKE01000001.1"/>
</dbReference>
<dbReference type="PANTHER" id="PTHR31310:SF7">
    <property type="entry name" value="PA-PHOSPHATASE RELATED-FAMILY PROTEIN DDB_G0268928"/>
    <property type="match status" value="1"/>
</dbReference>
<feature type="transmembrane region" description="Helical" evidence="5">
    <location>
        <begin position="255"/>
        <end position="275"/>
    </location>
</feature>
<organism evidence="7 8">
    <name type="scientific">Actinocorallia herbida</name>
    <dbReference type="NCBI Taxonomy" id="58109"/>
    <lineage>
        <taxon>Bacteria</taxon>
        <taxon>Bacillati</taxon>
        <taxon>Actinomycetota</taxon>
        <taxon>Actinomycetes</taxon>
        <taxon>Streptosporangiales</taxon>
        <taxon>Thermomonosporaceae</taxon>
        <taxon>Actinocorallia</taxon>
    </lineage>
</organism>
<evidence type="ECO:0000256" key="4">
    <source>
        <dbReference type="ARBA" id="ARBA00023136"/>
    </source>
</evidence>
<feature type="transmembrane region" description="Helical" evidence="5">
    <location>
        <begin position="111"/>
        <end position="132"/>
    </location>
</feature>
<comment type="subcellular location">
    <subcellularLocation>
        <location evidence="1">Membrane</location>
        <topology evidence="1">Multi-pass membrane protein</topology>
    </subcellularLocation>
</comment>
<feature type="transmembrane region" description="Helical" evidence="5">
    <location>
        <begin position="204"/>
        <end position="224"/>
    </location>
</feature>
<reference evidence="7 8" key="1">
    <citation type="submission" date="2018-11" db="EMBL/GenBank/DDBJ databases">
        <title>Sequencing the genomes of 1000 actinobacteria strains.</title>
        <authorList>
            <person name="Klenk H.-P."/>
        </authorList>
    </citation>
    <scope>NUCLEOTIDE SEQUENCE [LARGE SCALE GENOMIC DNA]</scope>
    <source>
        <strain evidence="7 8">DSM 44254</strain>
    </source>
</reference>
<feature type="transmembrane region" description="Helical" evidence="5">
    <location>
        <begin position="46"/>
        <end position="64"/>
    </location>
</feature>
<dbReference type="InterPro" id="IPR052185">
    <property type="entry name" value="IPC_Synthase-Related"/>
</dbReference>